<dbReference type="OrthoDB" id="2434995at2759"/>
<accession>A0A7J5Z924</accession>
<evidence type="ECO:0000256" key="6">
    <source>
        <dbReference type="PROSITE-ProRule" id="PRU00027"/>
    </source>
</evidence>
<evidence type="ECO:0000256" key="3">
    <source>
        <dbReference type="ARBA" id="ARBA00022833"/>
    </source>
</evidence>
<dbReference type="InterPro" id="IPR003656">
    <property type="entry name" value="Znf_BED"/>
</dbReference>
<name>A0A7J5Z924_DISMA</name>
<dbReference type="SUPFAM" id="SSF57667">
    <property type="entry name" value="beta-beta-alpha zinc fingers"/>
    <property type="match status" value="1"/>
</dbReference>
<keyword evidence="2 6" id="KW-0863">Zinc-finger</keyword>
<evidence type="ECO:0000256" key="4">
    <source>
        <dbReference type="ARBA" id="ARBA00023015"/>
    </source>
</evidence>
<evidence type="ECO:0000313" key="9">
    <source>
        <dbReference type="Proteomes" id="UP000518266"/>
    </source>
</evidence>
<keyword evidence="1" id="KW-0479">Metal-binding</keyword>
<comment type="caution">
    <text evidence="8">The sequence shown here is derived from an EMBL/GenBank/DDBJ whole genome shotgun (WGS) entry which is preliminary data.</text>
</comment>
<dbReference type="Proteomes" id="UP000518266">
    <property type="component" value="Unassembled WGS sequence"/>
</dbReference>
<dbReference type="PANTHER" id="PTHR46481">
    <property type="entry name" value="ZINC FINGER BED DOMAIN-CONTAINING PROTEIN 4"/>
    <property type="match status" value="1"/>
</dbReference>
<reference evidence="8 9" key="1">
    <citation type="submission" date="2020-03" db="EMBL/GenBank/DDBJ databases">
        <title>Dissostichus mawsoni Genome sequencing and assembly.</title>
        <authorList>
            <person name="Park H."/>
        </authorList>
    </citation>
    <scope>NUCLEOTIDE SEQUENCE [LARGE SCALE GENOMIC DNA]</scope>
    <source>
        <strain evidence="8">DM0001</strain>
        <tissue evidence="8">Muscle</tissue>
    </source>
</reference>
<gene>
    <name evidence="8" type="ORF">F7725_017561</name>
</gene>
<proteinExistence type="predicted"/>
<dbReference type="AlphaFoldDB" id="A0A7J5Z924"/>
<organism evidence="8 9">
    <name type="scientific">Dissostichus mawsoni</name>
    <name type="common">Antarctic cod</name>
    <dbReference type="NCBI Taxonomy" id="36200"/>
    <lineage>
        <taxon>Eukaryota</taxon>
        <taxon>Metazoa</taxon>
        <taxon>Chordata</taxon>
        <taxon>Craniata</taxon>
        <taxon>Vertebrata</taxon>
        <taxon>Euteleostomi</taxon>
        <taxon>Actinopterygii</taxon>
        <taxon>Neopterygii</taxon>
        <taxon>Teleostei</taxon>
        <taxon>Neoteleostei</taxon>
        <taxon>Acanthomorphata</taxon>
        <taxon>Eupercaria</taxon>
        <taxon>Perciformes</taxon>
        <taxon>Notothenioidei</taxon>
        <taxon>Nototheniidae</taxon>
        <taxon>Dissostichus</taxon>
    </lineage>
</organism>
<dbReference type="SMART" id="SM00614">
    <property type="entry name" value="ZnF_BED"/>
    <property type="match status" value="1"/>
</dbReference>
<keyword evidence="5" id="KW-0804">Transcription</keyword>
<keyword evidence="9" id="KW-1185">Reference proteome</keyword>
<evidence type="ECO:0000256" key="2">
    <source>
        <dbReference type="ARBA" id="ARBA00022771"/>
    </source>
</evidence>
<evidence type="ECO:0000259" key="7">
    <source>
        <dbReference type="PROSITE" id="PS50808"/>
    </source>
</evidence>
<evidence type="ECO:0000256" key="5">
    <source>
        <dbReference type="ARBA" id="ARBA00023163"/>
    </source>
</evidence>
<dbReference type="Pfam" id="PF02892">
    <property type="entry name" value="zf-BED"/>
    <property type="match status" value="1"/>
</dbReference>
<evidence type="ECO:0000313" key="8">
    <source>
        <dbReference type="EMBL" id="KAF3856838.1"/>
    </source>
</evidence>
<dbReference type="EMBL" id="JAAKFY010000006">
    <property type="protein sequence ID" value="KAF3856838.1"/>
    <property type="molecule type" value="Genomic_DNA"/>
</dbReference>
<keyword evidence="4" id="KW-0805">Transcription regulation</keyword>
<dbReference type="GO" id="GO:0003677">
    <property type="term" value="F:DNA binding"/>
    <property type="evidence" value="ECO:0007669"/>
    <property type="project" value="InterPro"/>
</dbReference>
<dbReference type="PROSITE" id="PS50808">
    <property type="entry name" value="ZF_BED"/>
    <property type="match status" value="1"/>
</dbReference>
<sequence length="213" mass="24961">MAEQEQLVKKKGKTNSAVWKYFGFKKSDVEQNKVQCRICYTVVSAPHANTTNLFNHLKCNHKVQYDQAITHNKKQTKVMPPRLHPPHHHSHRLRTHFTVQRPKRRARRDTEILQGFKQLVNTLDKRYAMPFRHYFSRSALPALYDKCRGEVERDVAASADYFATTTDLWSSRTMEPYISLTIHYIDADFNLKTKCLQTAFFLKTTRGKTSPMD</sequence>
<evidence type="ECO:0000256" key="1">
    <source>
        <dbReference type="ARBA" id="ARBA00022723"/>
    </source>
</evidence>
<dbReference type="GO" id="GO:0008270">
    <property type="term" value="F:zinc ion binding"/>
    <property type="evidence" value="ECO:0007669"/>
    <property type="project" value="UniProtKB-KW"/>
</dbReference>
<dbReference type="InterPro" id="IPR052035">
    <property type="entry name" value="ZnF_BED_domain_contain"/>
</dbReference>
<dbReference type="InterPro" id="IPR036236">
    <property type="entry name" value="Znf_C2H2_sf"/>
</dbReference>
<dbReference type="PANTHER" id="PTHR46481:SF9">
    <property type="entry name" value="ZINC FINGER BED DOMAIN-CONTAINING PROTEIN 1-LIKE"/>
    <property type="match status" value="1"/>
</dbReference>
<protein>
    <recommendedName>
        <fullName evidence="7">BED-type domain-containing protein</fullName>
    </recommendedName>
</protein>
<feature type="domain" description="BED-type" evidence="7">
    <location>
        <begin position="13"/>
        <end position="68"/>
    </location>
</feature>
<keyword evidence="3" id="KW-0862">Zinc</keyword>